<accession>A0A853AD83</accession>
<reference evidence="9 10" key="1">
    <citation type="submission" date="2020-07" db="EMBL/GenBank/DDBJ databases">
        <title>Sequencing the genomes of 1000 actinobacteria strains.</title>
        <authorList>
            <person name="Klenk H.-P."/>
        </authorList>
    </citation>
    <scope>NUCLEOTIDE SEQUENCE [LARGE SCALE GENOMIC DNA]</scope>
    <source>
        <strain evidence="9 10">DSM 42178</strain>
    </source>
</reference>
<feature type="transmembrane region" description="Helical" evidence="7">
    <location>
        <begin position="909"/>
        <end position="932"/>
    </location>
</feature>
<feature type="transmembrane region" description="Helical" evidence="7">
    <location>
        <begin position="518"/>
        <end position="538"/>
    </location>
</feature>
<gene>
    <name evidence="9" type="ORF">FHU37_005321</name>
</gene>
<evidence type="ECO:0000256" key="4">
    <source>
        <dbReference type="ARBA" id="ARBA00022989"/>
    </source>
</evidence>
<evidence type="ECO:0000256" key="1">
    <source>
        <dbReference type="ARBA" id="ARBA00004651"/>
    </source>
</evidence>
<feature type="domain" description="ABC3 transporter permease C-terminal" evidence="8">
    <location>
        <begin position="817"/>
        <end position="934"/>
    </location>
</feature>
<dbReference type="AlphaFoldDB" id="A0A853AD83"/>
<keyword evidence="3 7" id="KW-0812">Transmembrane</keyword>
<dbReference type="GO" id="GO:0022857">
    <property type="term" value="F:transmembrane transporter activity"/>
    <property type="evidence" value="ECO:0007669"/>
    <property type="project" value="TreeGrafter"/>
</dbReference>
<evidence type="ECO:0000256" key="7">
    <source>
        <dbReference type="SAM" id="Phobius"/>
    </source>
</evidence>
<evidence type="ECO:0000256" key="6">
    <source>
        <dbReference type="ARBA" id="ARBA00038076"/>
    </source>
</evidence>
<evidence type="ECO:0000256" key="3">
    <source>
        <dbReference type="ARBA" id="ARBA00022692"/>
    </source>
</evidence>
<keyword evidence="10" id="KW-1185">Reference proteome</keyword>
<feature type="transmembrane region" description="Helical" evidence="7">
    <location>
        <begin position="812"/>
        <end position="836"/>
    </location>
</feature>
<comment type="similarity">
    <text evidence="6">Belongs to the ABC-4 integral membrane protein family.</text>
</comment>
<feature type="domain" description="ABC3 transporter permease C-terminal" evidence="8">
    <location>
        <begin position="307"/>
        <end position="424"/>
    </location>
</feature>
<proteinExistence type="inferred from homology"/>
<evidence type="ECO:0000259" key="8">
    <source>
        <dbReference type="Pfam" id="PF02687"/>
    </source>
</evidence>
<feature type="transmembrane region" description="Helical" evidence="7">
    <location>
        <begin position="470"/>
        <end position="497"/>
    </location>
</feature>
<feature type="transmembrane region" description="Helical" evidence="7">
    <location>
        <begin position="857"/>
        <end position="889"/>
    </location>
</feature>
<dbReference type="InterPro" id="IPR003838">
    <property type="entry name" value="ABC3_permease_C"/>
</dbReference>
<keyword evidence="5 7" id="KW-0472">Membrane</keyword>
<keyword evidence="4 7" id="KW-1133">Transmembrane helix</keyword>
<keyword evidence="2" id="KW-1003">Cell membrane</keyword>
<dbReference type="InterPro" id="IPR050250">
    <property type="entry name" value="Macrolide_Exporter_MacB"/>
</dbReference>
<dbReference type="Proteomes" id="UP000567795">
    <property type="component" value="Unassembled WGS sequence"/>
</dbReference>
<evidence type="ECO:0000313" key="9">
    <source>
        <dbReference type="EMBL" id="NYI08292.1"/>
    </source>
</evidence>
<evidence type="ECO:0000256" key="2">
    <source>
        <dbReference type="ARBA" id="ARBA00022475"/>
    </source>
</evidence>
<comment type="subcellular location">
    <subcellularLocation>
        <location evidence="1">Cell membrane</location>
        <topology evidence="1">Multi-pass membrane protein</topology>
    </subcellularLocation>
</comment>
<evidence type="ECO:0000313" key="10">
    <source>
        <dbReference type="Proteomes" id="UP000567795"/>
    </source>
</evidence>
<sequence length="944" mass="99258">MVRPSAWRLALRIARRDAWRAKGRSALILAMLALPVAGVAAADISYRTQQLTPAQELRATIGEADAVYDSAQVVMGVSGPVMQTPLADSYSGPYEGAPPEGWRQAPIEQVVPAGSLVTEVREGYDVSIRTEHGIDTVAVREADLAQPVARSTQELLDGRYPEQPTEAAASSQFLEDYGLDVGDTTVVAELDDREVRIVGTYEKPRDLNSVELLFTRGSVMDDLAAAAAEDPRRASSPVTTMWLVDAPDGGVDWESVLTANEGGYVVRSVQVFTSPPPDSEVPYYREYDAWEGGPGFSAETVLLASTVAGMALLQIVLLSGPAFAVGARRSQRMLGLFGAAGADRSHTRAVVLGGGIVLGVVGAVGGLLLGALLSVVTRPWLEEAGGARFGPWEFRPLELLAIAAVGLVTGVLAALVPAVLTARQDVMQALRGRVGVRRGSRRLPVIGAVAVAAGTALALGGTAAGQGEVALLLGSAIAELGLIAIVPAVIGALGRLGRRLPLSPRLALRDAVRNRPRTTPAVAAVMAAVAGSVALAVYTVSDEAYQEQEYTPALRDGMVLGGATYDEEALAATRAAVERAMPVTDRALLLRPVATTEGGEWEMDSWVDVQLPEENHCPFYSESVPDPEQLSEAELAELRADPRCAEESTLYGGSTYSFAGGGALVAVDPAELAVVLGRDDQDARAALEAGKAVVLDELLLTAESTVEIVVNTPEDWERYETDPEWSPEPRTLDAVPVDASQVINGARVLIAPETAASVGLTAFPDVYVWQTERMPTDEEEQAAMGLLDQSTAENSSTIAVERGFEPDNGVTLLLLTAFAGVVTVGAAGIATGLASADSQRDLATLAAVGARPRVRRALSGFQCGLIALIGAVLGAGAGLVPGVGVIWAREYTANNSYPTLFPDNYPVEVPWWHLAAVVTAVPLLALVLAAVFTRSRLAARQRTD</sequence>
<dbReference type="EMBL" id="JACBZD010000002">
    <property type="protein sequence ID" value="NYI08292.1"/>
    <property type="molecule type" value="Genomic_DNA"/>
</dbReference>
<dbReference type="GO" id="GO:0005886">
    <property type="term" value="C:plasma membrane"/>
    <property type="evidence" value="ECO:0007669"/>
    <property type="project" value="UniProtKB-SubCell"/>
</dbReference>
<dbReference type="PANTHER" id="PTHR30572:SF4">
    <property type="entry name" value="ABC TRANSPORTER PERMEASE YTRF"/>
    <property type="match status" value="1"/>
</dbReference>
<protein>
    <submittedName>
        <fullName evidence="9">Putative ABC transport system permease protein</fullName>
    </submittedName>
</protein>
<feature type="transmembrane region" description="Helical" evidence="7">
    <location>
        <begin position="399"/>
        <end position="422"/>
    </location>
</feature>
<feature type="transmembrane region" description="Helical" evidence="7">
    <location>
        <begin position="443"/>
        <end position="464"/>
    </location>
</feature>
<dbReference type="Pfam" id="PF02687">
    <property type="entry name" value="FtsX"/>
    <property type="match status" value="2"/>
</dbReference>
<organism evidence="9 10">
    <name type="scientific">Allostreptomyces psammosilenae</name>
    <dbReference type="NCBI Taxonomy" id="1892865"/>
    <lineage>
        <taxon>Bacteria</taxon>
        <taxon>Bacillati</taxon>
        <taxon>Actinomycetota</taxon>
        <taxon>Actinomycetes</taxon>
        <taxon>Kitasatosporales</taxon>
        <taxon>Streptomycetaceae</taxon>
        <taxon>Allostreptomyces</taxon>
    </lineage>
</organism>
<dbReference type="RefSeq" id="WP_179817131.1">
    <property type="nucleotide sequence ID" value="NZ_JACBZD010000002.1"/>
</dbReference>
<feature type="transmembrane region" description="Helical" evidence="7">
    <location>
        <begin position="307"/>
        <end position="328"/>
    </location>
</feature>
<comment type="caution">
    <text evidence="9">The sequence shown here is derived from an EMBL/GenBank/DDBJ whole genome shotgun (WGS) entry which is preliminary data.</text>
</comment>
<name>A0A853AD83_9ACTN</name>
<dbReference type="PANTHER" id="PTHR30572">
    <property type="entry name" value="MEMBRANE COMPONENT OF TRANSPORTER-RELATED"/>
    <property type="match status" value="1"/>
</dbReference>
<evidence type="ECO:0000256" key="5">
    <source>
        <dbReference type="ARBA" id="ARBA00023136"/>
    </source>
</evidence>
<feature type="transmembrane region" description="Helical" evidence="7">
    <location>
        <begin position="349"/>
        <end position="373"/>
    </location>
</feature>